<organism evidence="1 2">
    <name type="scientific">Pseudonocardia autotrophica</name>
    <name type="common">Amycolata autotrophica</name>
    <name type="synonym">Nocardia autotrophica</name>
    <dbReference type="NCBI Taxonomy" id="2074"/>
    <lineage>
        <taxon>Bacteria</taxon>
        <taxon>Bacillati</taxon>
        <taxon>Actinomycetota</taxon>
        <taxon>Actinomycetes</taxon>
        <taxon>Pseudonocardiales</taxon>
        <taxon>Pseudonocardiaceae</taxon>
        <taxon>Pseudonocardia</taxon>
    </lineage>
</organism>
<sequence length="174" mass="18890">MSVRDRFRARSLPSQTVTFPEDPAAYSVAVDAVAECEVELVEARRRGADTREVEQRLAAARTTLDSLESFKFEVRALPPADWEALVAQHPAAKDADHGWDFDPPTFWPALLEASVIDLDAGPDDPPMTAQDWADMFAQGEVNLAEKNALLNTALGLNTRSLGVQVGKGSAQTPS</sequence>
<accession>A0A1Y2N6Z5</accession>
<dbReference type="Proteomes" id="UP000194360">
    <property type="component" value="Unassembled WGS sequence"/>
</dbReference>
<reference evidence="1 2" key="1">
    <citation type="submission" date="2016-09" db="EMBL/GenBank/DDBJ databases">
        <title>Pseudonocardia autotrophica DSM535, a candidate organism with high potential of specific P450 cytochromes.</title>
        <authorList>
            <person name="Grumaz C."/>
            <person name="Vainshtein Y."/>
            <person name="Kirstahler P."/>
            <person name="Sohn K."/>
        </authorList>
    </citation>
    <scope>NUCLEOTIDE SEQUENCE [LARGE SCALE GENOMIC DNA]</scope>
    <source>
        <strain evidence="1 2">DSM 535</strain>
    </source>
</reference>
<proteinExistence type="predicted"/>
<evidence type="ECO:0000313" key="2">
    <source>
        <dbReference type="Proteomes" id="UP000194360"/>
    </source>
</evidence>
<protein>
    <submittedName>
        <fullName evidence="1">Uncharacterized protein</fullName>
    </submittedName>
</protein>
<comment type="caution">
    <text evidence="1">The sequence shown here is derived from an EMBL/GenBank/DDBJ whole genome shotgun (WGS) entry which is preliminary data.</text>
</comment>
<gene>
    <name evidence="1" type="ORF">BG845_01193</name>
</gene>
<dbReference type="AlphaFoldDB" id="A0A1Y2N6Z5"/>
<dbReference type="EMBL" id="MIGB01000004">
    <property type="protein sequence ID" value="OSY42951.1"/>
    <property type="molecule type" value="Genomic_DNA"/>
</dbReference>
<keyword evidence="2" id="KW-1185">Reference proteome</keyword>
<evidence type="ECO:0000313" key="1">
    <source>
        <dbReference type="EMBL" id="OSY42951.1"/>
    </source>
</evidence>
<dbReference type="STRING" id="2074.BG845_01193"/>
<name>A0A1Y2N6Z5_PSEAH</name>